<feature type="compositionally biased region" description="Low complexity" evidence="1">
    <location>
        <begin position="694"/>
        <end position="705"/>
    </location>
</feature>
<gene>
    <name evidence="2" type="ORF">LELG_03117</name>
</gene>
<reference evidence="2 3" key="1">
    <citation type="journal article" date="2009" name="Nature">
        <title>Evolution of pathogenicity and sexual reproduction in eight Candida genomes.</title>
        <authorList>
            <person name="Butler G."/>
            <person name="Rasmussen M.D."/>
            <person name="Lin M.F."/>
            <person name="Santos M.A."/>
            <person name="Sakthikumar S."/>
            <person name="Munro C.A."/>
            <person name="Rheinbay E."/>
            <person name="Grabherr M."/>
            <person name="Forche A."/>
            <person name="Reedy J.L."/>
            <person name="Agrafioti I."/>
            <person name="Arnaud M.B."/>
            <person name="Bates S."/>
            <person name="Brown A.J."/>
            <person name="Brunke S."/>
            <person name="Costanzo M.C."/>
            <person name="Fitzpatrick D.A."/>
            <person name="de Groot P.W."/>
            <person name="Harris D."/>
            <person name="Hoyer L.L."/>
            <person name="Hube B."/>
            <person name="Klis F.M."/>
            <person name="Kodira C."/>
            <person name="Lennard N."/>
            <person name="Logue M.E."/>
            <person name="Martin R."/>
            <person name="Neiman A.M."/>
            <person name="Nikolaou E."/>
            <person name="Quail M.A."/>
            <person name="Quinn J."/>
            <person name="Santos M.C."/>
            <person name="Schmitzberger F.F."/>
            <person name="Sherlock G."/>
            <person name="Shah P."/>
            <person name="Silverstein K.A."/>
            <person name="Skrzypek M.S."/>
            <person name="Soll D."/>
            <person name="Staggs R."/>
            <person name="Stansfield I."/>
            <person name="Stumpf M.P."/>
            <person name="Sudbery P.E."/>
            <person name="Srikantha T."/>
            <person name="Zeng Q."/>
            <person name="Berman J."/>
            <person name="Berriman M."/>
            <person name="Heitman J."/>
            <person name="Gow N.A."/>
            <person name="Lorenz M.C."/>
            <person name="Birren B.W."/>
            <person name="Kellis M."/>
            <person name="Cuomo C.A."/>
        </authorList>
    </citation>
    <scope>NUCLEOTIDE SEQUENCE [LARGE SCALE GENOMIC DNA]</scope>
    <source>
        <strain evidence="3">ATCC 11503 / BCRC 21390 / CBS 2605 / JCM 1781 / NBRC 1676 / NRRL YB-4239</strain>
    </source>
</reference>
<feature type="compositionally biased region" description="Polar residues" evidence="1">
    <location>
        <begin position="621"/>
        <end position="640"/>
    </location>
</feature>
<evidence type="ECO:0000313" key="3">
    <source>
        <dbReference type="Proteomes" id="UP000001996"/>
    </source>
</evidence>
<dbReference type="VEuPathDB" id="FungiDB:LELG_03117"/>
<dbReference type="OrthoDB" id="4026705at2759"/>
<dbReference type="InParanoid" id="A5E0I0"/>
<dbReference type="eggNOG" id="ENOG502RQ09">
    <property type="taxonomic scope" value="Eukaryota"/>
</dbReference>
<dbReference type="GeneID" id="5232857"/>
<organism evidence="2 3">
    <name type="scientific">Lodderomyces elongisporus (strain ATCC 11503 / CBS 2605 / JCM 1781 / NBRC 1676 / NRRL YB-4239)</name>
    <name type="common">Yeast</name>
    <name type="synonym">Saccharomyces elongisporus</name>
    <dbReference type="NCBI Taxonomy" id="379508"/>
    <lineage>
        <taxon>Eukaryota</taxon>
        <taxon>Fungi</taxon>
        <taxon>Dikarya</taxon>
        <taxon>Ascomycota</taxon>
        <taxon>Saccharomycotina</taxon>
        <taxon>Pichiomycetes</taxon>
        <taxon>Debaryomycetaceae</taxon>
        <taxon>Candida/Lodderomyces clade</taxon>
        <taxon>Lodderomyces</taxon>
    </lineage>
</organism>
<feature type="compositionally biased region" description="Polar residues" evidence="1">
    <location>
        <begin position="547"/>
        <end position="564"/>
    </location>
</feature>
<accession>A5E0I0</accession>
<feature type="region of interest" description="Disordered" evidence="1">
    <location>
        <begin position="680"/>
        <end position="705"/>
    </location>
</feature>
<dbReference type="Proteomes" id="UP000001996">
    <property type="component" value="Unassembled WGS sequence"/>
</dbReference>
<dbReference type="EMBL" id="CH981527">
    <property type="protein sequence ID" value="EDK44938.1"/>
    <property type="molecule type" value="Genomic_DNA"/>
</dbReference>
<name>A5E0I0_LODEL</name>
<dbReference type="AlphaFoldDB" id="A5E0I0"/>
<proteinExistence type="predicted"/>
<evidence type="ECO:0000256" key="1">
    <source>
        <dbReference type="SAM" id="MobiDB-lite"/>
    </source>
</evidence>
<dbReference type="HOGENOM" id="CLU_356414_0_0_1"/>
<protein>
    <submittedName>
        <fullName evidence="2">Uncharacterized protein</fullName>
    </submittedName>
</protein>
<feature type="compositionally biased region" description="Acidic residues" evidence="1">
    <location>
        <begin position="517"/>
        <end position="533"/>
    </location>
</feature>
<sequence>MIDVLPASTHASILTESTSDVLTHRHLYAPSSTHQVQPLTTTNDIDTSIHNVKHKQPTKLNPFKVIYTNPIQQPTTAITTTTTIPITSNTTTRTKDKTKTKTKTKTKSSNLSLPPLQPHKKSTPAQDFAKFQAHRWHDARKYNQIAKNVQTGEGALLQNTTQYNNDNANANANANANVVDAELGLQDALQPVITLIDSSSLRRSKSVVSREASLRYRGRIKLRNNTIKKTKKHATFADEKLEKSPIGPRKLQTNKQQSSWWPSFVFPVQRRRSFKYSSVNTSPPSPTSQLPNFTTKNELEQFLKLCNYDDLVASMLPKKTKYWKYKEPLHPHPKLHYKVGDVEGAMDTGYIGVSHHSRDTSFAKSTNNLTSKRPSIATATNPDQLLNALYKDYQKRAFEVSKQSSRRTPPKFESLYPQDSFLLSKKELNHLNTKLLMNVLLRRTVAAKLEYRLNNNRGILLPHFIQKSLSSSSSSSTSSSASSSAHSLLSRTSSANSSSSSVASGVNNNDNNNDNNNNDDDDGGDGSGNDDDNGGYKKHHHTKPIYSKQTKQTGTPNSNSLYNNDDLILQNQSLFGSNVFFKSASSSPSRVSKLKRTHLNLISFAPEQPQGDTEITRKSGDTSNTGNTTIAGNHVQSLDPQSYKPESFIKHLNLRDSSNYTEPSIKNLHEKDLEQLEETVQPPKFSLQPRRQNSQTTLSSSEHSSTMFLTNESMLSVSFHSESNLNIIANSNANSNSDSNANSNTHLHGDTLHSAFSLALVSPVSLASKDKQIAPTVNIESTTTSPH</sequence>
<feature type="compositionally biased region" description="Low complexity" evidence="1">
    <location>
        <begin position="491"/>
        <end position="516"/>
    </location>
</feature>
<keyword evidence="3" id="KW-1185">Reference proteome</keyword>
<dbReference type="KEGG" id="lel:PVL30_002610"/>
<feature type="region of interest" description="Disordered" evidence="1">
    <location>
        <begin position="88"/>
        <end position="123"/>
    </location>
</feature>
<feature type="region of interest" description="Disordered" evidence="1">
    <location>
        <begin position="491"/>
        <end position="564"/>
    </location>
</feature>
<evidence type="ECO:0000313" key="2">
    <source>
        <dbReference type="EMBL" id="EDK44938.1"/>
    </source>
</evidence>
<feature type="region of interest" description="Disordered" evidence="1">
    <location>
        <begin position="605"/>
        <end position="641"/>
    </location>
</feature>